<feature type="compositionally biased region" description="Basic and acidic residues" evidence="1">
    <location>
        <begin position="47"/>
        <end position="74"/>
    </location>
</feature>
<sequence>MPKPKDGSKSGVSTVVNKVLSYPGSFRKPEPRGPSRSSDPDVQNLENKLDDIGREPKPRRWDYMEPTGDKNKDHEKLRERWNEYIDENPERWSNAKRMPCVSAVWDRKSGRVYYDHNVHKRDKWNMNPDDLDPILRERYKKSLDRNGPFWQMQENQDWHGAPGTHSETRATNQAIKDARNDPGREPFMEDFMLHNGNPKTKNDMRCCGNCTQMCDGVHGSKAGWEAGGPGGHQVDNNWSSDFSV</sequence>
<dbReference type="AlphaFoldDB" id="A0A1G7BET8"/>
<feature type="region of interest" description="Disordered" evidence="1">
    <location>
        <begin position="225"/>
        <end position="244"/>
    </location>
</feature>
<proteinExistence type="predicted"/>
<name>A0A1G7BET8_9ACTN</name>
<dbReference type="OrthoDB" id="3917849at2"/>
<dbReference type="EMBL" id="FNAD01000016">
    <property type="protein sequence ID" value="SDE24896.1"/>
    <property type="molecule type" value="Genomic_DNA"/>
</dbReference>
<accession>A0A1G7BET8</accession>
<dbReference type="Proteomes" id="UP000198949">
    <property type="component" value="Unassembled WGS sequence"/>
</dbReference>
<feature type="compositionally biased region" description="Polar residues" evidence="1">
    <location>
        <begin position="234"/>
        <end position="244"/>
    </location>
</feature>
<evidence type="ECO:0000256" key="1">
    <source>
        <dbReference type="SAM" id="MobiDB-lite"/>
    </source>
</evidence>
<dbReference type="STRING" id="58114.SAMN05216270_11683"/>
<evidence type="ECO:0000313" key="3">
    <source>
        <dbReference type="Proteomes" id="UP000198949"/>
    </source>
</evidence>
<evidence type="ECO:0000313" key="2">
    <source>
        <dbReference type="EMBL" id="SDE24896.1"/>
    </source>
</evidence>
<feature type="region of interest" description="Disordered" evidence="1">
    <location>
        <begin position="1"/>
        <end position="74"/>
    </location>
</feature>
<feature type="compositionally biased region" description="Polar residues" evidence="1">
    <location>
        <begin position="35"/>
        <end position="46"/>
    </location>
</feature>
<reference evidence="3" key="1">
    <citation type="submission" date="2016-10" db="EMBL/GenBank/DDBJ databases">
        <authorList>
            <person name="Varghese N."/>
            <person name="Submissions S."/>
        </authorList>
    </citation>
    <scope>NUCLEOTIDE SEQUENCE [LARGE SCALE GENOMIC DNA]</scope>
    <source>
        <strain evidence="3">CGMCC 4.3516</strain>
    </source>
</reference>
<organism evidence="2 3">
    <name type="scientific">Glycomyces harbinensis</name>
    <dbReference type="NCBI Taxonomy" id="58114"/>
    <lineage>
        <taxon>Bacteria</taxon>
        <taxon>Bacillati</taxon>
        <taxon>Actinomycetota</taxon>
        <taxon>Actinomycetes</taxon>
        <taxon>Glycomycetales</taxon>
        <taxon>Glycomycetaceae</taxon>
        <taxon>Glycomyces</taxon>
    </lineage>
</organism>
<protein>
    <submittedName>
        <fullName evidence="2">YwqJ-like deaminase</fullName>
    </submittedName>
</protein>
<keyword evidence="3" id="KW-1185">Reference proteome</keyword>
<gene>
    <name evidence="2" type="ORF">SAMN05216270_11683</name>
</gene>
<dbReference type="RefSeq" id="WP_091039639.1">
    <property type="nucleotide sequence ID" value="NZ_FNAD01000016.1"/>
</dbReference>